<reference evidence="3" key="1">
    <citation type="submission" date="2023-07" db="EMBL/GenBank/DDBJ databases">
        <title>Genome sequencing of Purple Non-Sulfur Bacteria from various extreme environments.</title>
        <authorList>
            <person name="Mayer M."/>
        </authorList>
    </citation>
    <scope>NUCLEOTIDE SEQUENCE [LARGE SCALE GENOMIC DNA]</scope>
    <source>
        <strain evidence="3">DSM 17935</strain>
    </source>
</reference>
<feature type="chain" id="PRO_5045488917" evidence="1">
    <location>
        <begin position="27"/>
        <end position="122"/>
    </location>
</feature>
<dbReference type="EMBL" id="JAOQNS010000006">
    <property type="protein sequence ID" value="MCW2308138.1"/>
    <property type="molecule type" value="Genomic_DNA"/>
</dbReference>
<accession>A0ABT3HCJ8</accession>
<gene>
    <name evidence="2" type="ORF">M2319_002477</name>
</gene>
<evidence type="ECO:0000313" key="2">
    <source>
        <dbReference type="EMBL" id="MCW2308138.1"/>
    </source>
</evidence>
<feature type="signal peptide" evidence="1">
    <location>
        <begin position="1"/>
        <end position="26"/>
    </location>
</feature>
<proteinExistence type="predicted"/>
<dbReference type="Proteomes" id="UP001209755">
    <property type="component" value="Unassembled WGS sequence"/>
</dbReference>
<keyword evidence="1" id="KW-0732">Signal</keyword>
<keyword evidence="3" id="KW-1185">Reference proteome</keyword>
<evidence type="ECO:0000256" key="1">
    <source>
        <dbReference type="SAM" id="SignalP"/>
    </source>
</evidence>
<organism evidence="2 3">
    <name type="scientific">Rhodobium gokarnense</name>
    <dbReference type="NCBI Taxonomy" id="364296"/>
    <lineage>
        <taxon>Bacteria</taxon>
        <taxon>Pseudomonadati</taxon>
        <taxon>Pseudomonadota</taxon>
        <taxon>Alphaproteobacteria</taxon>
        <taxon>Hyphomicrobiales</taxon>
        <taxon>Rhodobiaceae</taxon>
        <taxon>Rhodobium</taxon>
    </lineage>
</organism>
<sequence length="122" mass="13277">MNTLMKKTVTGFTALSILAGAFAATAAPAAAGPLNVGPAVAAATADTTAEVQKVGWRHRHRRHHRWHRGHGRGWGYGAAALGFAAGAAYVATRDCGWEIVRKKRYNRWGERVIVRKKVWVCD</sequence>
<name>A0ABT3HCJ8_9HYPH</name>
<protein>
    <submittedName>
        <fullName evidence="2">Uncharacterized protein</fullName>
    </submittedName>
</protein>
<evidence type="ECO:0000313" key="3">
    <source>
        <dbReference type="Proteomes" id="UP001209755"/>
    </source>
</evidence>
<dbReference type="RefSeq" id="WP_264601762.1">
    <property type="nucleotide sequence ID" value="NZ_JAOQNS010000006.1"/>
</dbReference>
<comment type="caution">
    <text evidence="2">The sequence shown here is derived from an EMBL/GenBank/DDBJ whole genome shotgun (WGS) entry which is preliminary data.</text>
</comment>